<accession>A0A9P0ISE9</accession>
<sequence>MRSTQLNYGHTFHDRCSQATDAAELIPQPNKKSPRRCFKHAISMAVGLVPQRNRNFAGNLSRWIILRGNIVERKQADLCARQSRSSEEHRIPITGPQQTPVRSSGGFQVGSQYQRRPQSFFELRANHY</sequence>
<proteinExistence type="predicted"/>
<dbReference type="AlphaFoldDB" id="A0A9P0ISE9"/>
<dbReference type="Proteomes" id="UP001154329">
    <property type="component" value="Chromosome 1"/>
</dbReference>
<name>A0A9P0ISE9_APHGO</name>
<evidence type="ECO:0000313" key="2">
    <source>
        <dbReference type="EMBL" id="CAH1714266.1"/>
    </source>
</evidence>
<gene>
    <name evidence="2" type="ORF">APHIGO_LOCUS2711</name>
</gene>
<feature type="compositionally biased region" description="Polar residues" evidence="1">
    <location>
        <begin position="95"/>
        <end position="109"/>
    </location>
</feature>
<evidence type="ECO:0000256" key="1">
    <source>
        <dbReference type="SAM" id="MobiDB-lite"/>
    </source>
</evidence>
<keyword evidence="3" id="KW-1185">Reference proteome</keyword>
<feature type="region of interest" description="Disordered" evidence="1">
    <location>
        <begin position="81"/>
        <end position="109"/>
    </location>
</feature>
<evidence type="ECO:0000313" key="3">
    <source>
        <dbReference type="Proteomes" id="UP001154329"/>
    </source>
</evidence>
<organism evidence="2 3">
    <name type="scientific">Aphis gossypii</name>
    <name type="common">Cotton aphid</name>
    <dbReference type="NCBI Taxonomy" id="80765"/>
    <lineage>
        <taxon>Eukaryota</taxon>
        <taxon>Metazoa</taxon>
        <taxon>Ecdysozoa</taxon>
        <taxon>Arthropoda</taxon>
        <taxon>Hexapoda</taxon>
        <taxon>Insecta</taxon>
        <taxon>Pterygota</taxon>
        <taxon>Neoptera</taxon>
        <taxon>Paraneoptera</taxon>
        <taxon>Hemiptera</taxon>
        <taxon>Sternorrhyncha</taxon>
        <taxon>Aphidomorpha</taxon>
        <taxon>Aphidoidea</taxon>
        <taxon>Aphididae</taxon>
        <taxon>Aphidini</taxon>
        <taxon>Aphis</taxon>
        <taxon>Aphis</taxon>
    </lineage>
</organism>
<protein>
    <submittedName>
        <fullName evidence="2">Uncharacterized protein</fullName>
    </submittedName>
</protein>
<reference evidence="2" key="1">
    <citation type="submission" date="2022-02" db="EMBL/GenBank/DDBJ databases">
        <authorList>
            <person name="King R."/>
        </authorList>
    </citation>
    <scope>NUCLEOTIDE SEQUENCE</scope>
</reference>
<reference evidence="2" key="2">
    <citation type="submission" date="2022-10" db="EMBL/GenBank/DDBJ databases">
        <authorList>
            <consortium name="ENA_rothamsted_submissions"/>
            <consortium name="culmorum"/>
            <person name="King R."/>
        </authorList>
    </citation>
    <scope>NUCLEOTIDE SEQUENCE</scope>
</reference>
<dbReference type="EMBL" id="OU899034">
    <property type="protein sequence ID" value="CAH1714266.1"/>
    <property type="molecule type" value="Genomic_DNA"/>
</dbReference>